<name>A0A1R2AW85_9CILI</name>
<organism evidence="2 3">
    <name type="scientific">Stentor coeruleus</name>
    <dbReference type="NCBI Taxonomy" id="5963"/>
    <lineage>
        <taxon>Eukaryota</taxon>
        <taxon>Sar</taxon>
        <taxon>Alveolata</taxon>
        <taxon>Ciliophora</taxon>
        <taxon>Postciliodesmatophora</taxon>
        <taxon>Heterotrichea</taxon>
        <taxon>Heterotrichida</taxon>
        <taxon>Stentoridae</taxon>
        <taxon>Stentor</taxon>
    </lineage>
</organism>
<reference evidence="2 3" key="1">
    <citation type="submission" date="2016-11" db="EMBL/GenBank/DDBJ databases">
        <title>The macronuclear genome of Stentor coeruleus: a giant cell with tiny introns.</title>
        <authorList>
            <person name="Slabodnick M."/>
            <person name="Ruby J.G."/>
            <person name="Reiff S.B."/>
            <person name="Swart E.C."/>
            <person name="Gosai S."/>
            <person name="Prabakaran S."/>
            <person name="Witkowska E."/>
            <person name="Larue G.E."/>
            <person name="Fisher S."/>
            <person name="Freeman R.M."/>
            <person name="Gunawardena J."/>
            <person name="Chu W."/>
            <person name="Stover N.A."/>
            <person name="Gregory B.D."/>
            <person name="Nowacki M."/>
            <person name="Derisi J."/>
            <person name="Roy S.W."/>
            <person name="Marshall W.F."/>
            <person name="Sood P."/>
        </authorList>
    </citation>
    <scope>NUCLEOTIDE SEQUENCE [LARGE SCALE GENOMIC DNA]</scope>
    <source>
        <strain evidence="2">WM001</strain>
    </source>
</reference>
<accession>A0A1R2AW85</accession>
<protein>
    <submittedName>
        <fullName evidence="2">Uncharacterized protein</fullName>
    </submittedName>
</protein>
<dbReference type="AlphaFoldDB" id="A0A1R2AW85"/>
<proteinExistence type="predicted"/>
<comment type="caution">
    <text evidence="2">The sequence shown here is derived from an EMBL/GenBank/DDBJ whole genome shotgun (WGS) entry which is preliminary data.</text>
</comment>
<keyword evidence="3" id="KW-1185">Reference proteome</keyword>
<sequence length="483" mass="55018">MSHRKLPLVAKLEDLSAKSLSKHQSLIKFIESIDYETLNGTSKVAIEISSQEEIATRISELSCLEKEKIIVLSSLDIVSSKALNIFDSFKSIKETFNDIKNKTNQTLIDIKTDIKKIKNVLKEYKERCRNTLLFYLKNLDHDLRRILKPLVPSSVLNDQIKNQPINKNSSLFSSAESLQGSGQVEKNDSPLPAKESIKEPIVKDQNKQKASNHLDLLITTLEKVAKDLINILVEANNQYHDIANSKDAYSHPPTPLAAPLPEYFIYETEESDLPATNKIIIKEDAHTWTKRFNELHKKNVISSYVYASLIDKVNPIKLKGCKIDLQDIFRNLDLPADLRENITFALVNKSSIEQRDVTLSDLLLVDEKGRKDEKKEEQNSIKSNVRQKMFLVKPQKRSFDLAPKTNEGKIFASVDLRTYDMDIQRQSPLPKYRLASVKSKGPRKSIIADKIDRGIRVRSVTPVFSLKDKAGKIANTKKHLKKY</sequence>
<evidence type="ECO:0000256" key="1">
    <source>
        <dbReference type="SAM" id="MobiDB-lite"/>
    </source>
</evidence>
<gene>
    <name evidence="2" type="ORF">SteCoe_33672</name>
</gene>
<evidence type="ECO:0000313" key="2">
    <source>
        <dbReference type="EMBL" id="OMJ68784.1"/>
    </source>
</evidence>
<feature type="region of interest" description="Disordered" evidence="1">
    <location>
        <begin position="176"/>
        <end position="199"/>
    </location>
</feature>
<dbReference type="Proteomes" id="UP000187209">
    <property type="component" value="Unassembled WGS sequence"/>
</dbReference>
<evidence type="ECO:0000313" key="3">
    <source>
        <dbReference type="Proteomes" id="UP000187209"/>
    </source>
</evidence>
<dbReference type="EMBL" id="MPUH01001282">
    <property type="protein sequence ID" value="OMJ68784.1"/>
    <property type="molecule type" value="Genomic_DNA"/>
</dbReference>